<feature type="domain" description="Methyltransferase" evidence="1">
    <location>
        <begin position="42"/>
        <end position="176"/>
    </location>
</feature>
<dbReference type="Pfam" id="PF13847">
    <property type="entry name" value="Methyltransf_31"/>
    <property type="match status" value="1"/>
</dbReference>
<dbReference type="InterPro" id="IPR025714">
    <property type="entry name" value="Methyltranfer_dom"/>
</dbReference>
<dbReference type="PANTHER" id="PTHR12843">
    <property type="entry name" value="PROTEIN-LYSINE N-METHYLTRANSFERASE METTL10"/>
    <property type="match status" value="1"/>
</dbReference>
<organism evidence="2 4">
    <name type="scientific">Flavobacterium anhuiense</name>
    <dbReference type="NCBI Taxonomy" id="459526"/>
    <lineage>
        <taxon>Bacteria</taxon>
        <taxon>Pseudomonadati</taxon>
        <taxon>Bacteroidota</taxon>
        <taxon>Flavobacteriia</taxon>
        <taxon>Flavobacteriales</taxon>
        <taxon>Flavobacteriaceae</taxon>
        <taxon>Flavobacterium</taxon>
    </lineage>
</organism>
<dbReference type="GO" id="GO:0032259">
    <property type="term" value="P:methylation"/>
    <property type="evidence" value="ECO:0007669"/>
    <property type="project" value="UniProtKB-KW"/>
</dbReference>
<dbReference type="EC" id="2.1.1.144" evidence="2"/>
<dbReference type="SUPFAM" id="SSF53335">
    <property type="entry name" value="S-adenosyl-L-methionine-dependent methyltransferases"/>
    <property type="match status" value="1"/>
</dbReference>
<dbReference type="EMBL" id="FMVC01000003">
    <property type="protein sequence ID" value="SCY47382.1"/>
    <property type="molecule type" value="Genomic_DNA"/>
</dbReference>
<dbReference type="InterPro" id="IPR029063">
    <property type="entry name" value="SAM-dependent_MTases_sf"/>
</dbReference>
<dbReference type="CDD" id="cd02440">
    <property type="entry name" value="AdoMet_MTases"/>
    <property type="match status" value="1"/>
</dbReference>
<dbReference type="Proteomes" id="UP000199307">
    <property type="component" value="Unassembled WGS sequence"/>
</dbReference>
<dbReference type="GeneID" id="32309888"/>
<reference evidence="2 4" key="1">
    <citation type="submission" date="2016-08" db="EMBL/GenBank/DDBJ databases">
        <title>Complete genome sequence of Flavobacterium johnsoniae strain GSE09, a volatile-producing biocontrol agent isolated from cucumber (Cucumis sativus).</title>
        <authorList>
            <person name="Jeong J.-J."/>
            <person name="Oh J.Y."/>
            <person name="Jim Y.J."/>
            <person name="Sang M.K."/>
            <person name="Kim K.D."/>
        </authorList>
    </citation>
    <scope>NUCLEOTIDE SEQUENCE [LARGE SCALE GENOMIC DNA]</scope>
    <source>
        <strain evidence="2 4">GSE09</strain>
    </source>
</reference>
<gene>
    <name evidence="2" type="primary">tam_2</name>
    <name evidence="2" type="ORF">BB050_04008</name>
    <name evidence="3" type="ORF">SAMN02927916_2222</name>
</gene>
<name>A0AAC9GLC8_9FLAO</name>
<keyword evidence="2" id="KW-0489">Methyltransferase</keyword>
<reference evidence="3 5" key="2">
    <citation type="submission" date="2016-10" db="EMBL/GenBank/DDBJ databases">
        <authorList>
            <person name="Varghese N."/>
            <person name="Submissions S."/>
        </authorList>
    </citation>
    <scope>NUCLEOTIDE SEQUENCE [LARGE SCALE GENOMIC DNA]</scope>
    <source>
        <strain evidence="3 5">CGMCC 1.6859</strain>
    </source>
</reference>
<evidence type="ECO:0000313" key="4">
    <source>
        <dbReference type="Proteomes" id="UP000093276"/>
    </source>
</evidence>
<dbReference type="RefSeq" id="WP_066034823.1">
    <property type="nucleotide sequence ID" value="NZ_CP016907.1"/>
</dbReference>
<dbReference type="AlphaFoldDB" id="A0AAC9GLC8"/>
<sequence>MDRKKHWENIYQTKDLTEVSWYQPVPQTSLDLFKQYNIPFQAKIIDIGGGDSFLVDELLKLGYSDITVLDISKEAIAKAQNRLGKEAEKVNWIVSDITDFKPVHKYDFWHDRAAFHFLTEEKDILKYLQIASEGINKNGILTIGTFSETGPTKCSGIEIRQYSEKSLAERFKSNFQLVDSFTIDHKTPFETIQNFIFGVFRK</sequence>
<protein>
    <submittedName>
        <fullName evidence="3">Methyltransferase domain-containing protein</fullName>
    </submittedName>
    <submittedName>
        <fullName evidence="2">Trans-aconitate 2-methyltransferase</fullName>
        <ecNumber evidence="2">2.1.1.144</ecNumber>
    </submittedName>
</protein>
<accession>A0AAC9GLC8</accession>
<keyword evidence="2" id="KW-0808">Transferase</keyword>
<dbReference type="KEGG" id="fjg:BB050_04008"/>
<dbReference type="PANTHER" id="PTHR12843:SF5">
    <property type="entry name" value="EEF1A LYSINE METHYLTRANSFERASE 2"/>
    <property type="match status" value="1"/>
</dbReference>
<evidence type="ECO:0000313" key="5">
    <source>
        <dbReference type="Proteomes" id="UP000199307"/>
    </source>
</evidence>
<evidence type="ECO:0000313" key="3">
    <source>
        <dbReference type="EMBL" id="SCY47382.1"/>
    </source>
</evidence>
<evidence type="ECO:0000259" key="1">
    <source>
        <dbReference type="Pfam" id="PF13847"/>
    </source>
</evidence>
<dbReference type="Gene3D" id="3.40.50.150">
    <property type="entry name" value="Vaccinia Virus protein VP39"/>
    <property type="match status" value="1"/>
</dbReference>
<proteinExistence type="predicted"/>
<dbReference type="EMBL" id="CP016907">
    <property type="protein sequence ID" value="AOC97086.1"/>
    <property type="molecule type" value="Genomic_DNA"/>
</dbReference>
<dbReference type="Proteomes" id="UP000093276">
    <property type="component" value="Chromosome"/>
</dbReference>
<evidence type="ECO:0000313" key="2">
    <source>
        <dbReference type="EMBL" id="AOC97086.1"/>
    </source>
</evidence>
<keyword evidence="5" id="KW-1185">Reference proteome</keyword>
<dbReference type="GO" id="GO:0030798">
    <property type="term" value="F:trans-aconitate 2-methyltransferase activity"/>
    <property type="evidence" value="ECO:0007669"/>
    <property type="project" value="UniProtKB-EC"/>
</dbReference>